<dbReference type="Proteomes" id="UP001595886">
    <property type="component" value="Unassembled WGS sequence"/>
</dbReference>
<protein>
    <submittedName>
        <fullName evidence="1">Uncharacterized protein</fullName>
    </submittedName>
</protein>
<dbReference type="RefSeq" id="WP_380021842.1">
    <property type="nucleotide sequence ID" value="NZ_JBHSHD010000010.1"/>
</dbReference>
<name>A0ABV9QX31_9GAMM</name>
<proteinExistence type="predicted"/>
<keyword evidence="2" id="KW-1185">Reference proteome</keyword>
<accession>A0ABV9QX31</accession>
<evidence type="ECO:0000313" key="2">
    <source>
        <dbReference type="Proteomes" id="UP001595886"/>
    </source>
</evidence>
<reference evidence="2" key="1">
    <citation type="journal article" date="2019" name="Int. J. Syst. Evol. Microbiol.">
        <title>The Global Catalogue of Microorganisms (GCM) 10K type strain sequencing project: providing services to taxonomists for standard genome sequencing and annotation.</title>
        <authorList>
            <consortium name="The Broad Institute Genomics Platform"/>
            <consortium name="The Broad Institute Genome Sequencing Center for Infectious Disease"/>
            <person name="Wu L."/>
            <person name="Ma J."/>
        </authorList>
    </citation>
    <scope>NUCLEOTIDE SEQUENCE [LARGE SCALE GENOMIC DNA]</scope>
    <source>
        <strain evidence="2">CCUG 30340</strain>
    </source>
</reference>
<organism evidence="1 2">
    <name type="scientific">Dokdonella ginsengisoli</name>
    <dbReference type="NCBI Taxonomy" id="363846"/>
    <lineage>
        <taxon>Bacteria</taxon>
        <taxon>Pseudomonadati</taxon>
        <taxon>Pseudomonadota</taxon>
        <taxon>Gammaproteobacteria</taxon>
        <taxon>Lysobacterales</taxon>
        <taxon>Rhodanobacteraceae</taxon>
        <taxon>Dokdonella</taxon>
    </lineage>
</organism>
<evidence type="ECO:0000313" key="1">
    <source>
        <dbReference type="EMBL" id="MFC4821565.1"/>
    </source>
</evidence>
<comment type="caution">
    <text evidence="1">The sequence shown here is derived from an EMBL/GenBank/DDBJ whole genome shotgun (WGS) entry which is preliminary data.</text>
</comment>
<gene>
    <name evidence="1" type="ORF">ACFO6Q_14620</name>
</gene>
<dbReference type="EMBL" id="JBHSHD010000010">
    <property type="protein sequence ID" value="MFC4821565.1"/>
    <property type="molecule type" value="Genomic_DNA"/>
</dbReference>
<sequence length="60" mass="6742">MTRSRNEPEIAGLAAEAGVPYVPRHPDDPIGDWIGLMEAVEALCPRWPQREPTIGERFEL</sequence>